<dbReference type="Gene3D" id="3.10.450.50">
    <property type="match status" value="1"/>
</dbReference>
<proteinExistence type="predicted"/>
<dbReference type="AlphaFoldDB" id="A0A433QLY9"/>
<evidence type="ECO:0000313" key="1">
    <source>
        <dbReference type="EMBL" id="RUS30791.1"/>
    </source>
</evidence>
<evidence type="ECO:0008006" key="3">
    <source>
        <dbReference type="Google" id="ProtNLM"/>
    </source>
</evidence>
<dbReference type="SUPFAM" id="SSF54427">
    <property type="entry name" value="NTF2-like"/>
    <property type="match status" value="1"/>
</dbReference>
<name>A0A433QLY9_9FUNG</name>
<sequence>MPFPTPLVLADHSRHRILGVSPGDASARKNIMSTTTQDKTTTVVLGYLKAMESWDAGNLAPFMDDSYVHHTHPTALGLPDRNKQEYIEHWRKTVIPMFKTWDVVVAQKVSDGSKVTLLV</sequence>
<reference evidence="1 2" key="1">
    <citation type="journal article" date="2018" name="New Phytol.">
        <title>Phylogenomics of Endogonaceae and evolution of mycorrhizas within Mucoromycota.</title>
        <authorList>
            <person name="Chang Y."/>
            <person name="Desiro A."/>
            <person name="Na H."/>
            <person name="Sandor L."/>
            <person name="Lipzen A."/>
            <person name="Clum A."/>
            <person name="Barry K."/>
            <person name="Grigoriev I.V."/>
            <person name="Martin F.M."/>
            <person name="Stajich J.E."/>
            <person name="Smith M.E."/>
            <person name="Bonito G."/>
            <person name="Spatafora J.W."/>
        </authorList>
    </citation>
    <scope>NUCLEOTIDE SEQUENCE [LARGE SCALE GENOMIC DNA]</scope>
    <source>
        <strain evidence="1 2">AD002</strain>
    </source>
</reference>
<dbReference type="InterPro" id="IPR032710">
    <property type="entry name" value="NTF2-like_dom_sf"/>
</dbReference>
<evidence type="ECO:0000313" key="2">
    <source>
        <dbReference type="Proteomes" id="UP000274822"/>
    </source>
</evidence>
<protein>
    <recommendedName>
        <fullName evidence="3">SnoaL-like domain-containing protein</fullName>
    </recommendedName>
</protein>
<keyword evidence="2" id="KW-1185">Reference proteome</keyword>
<dbReference type="EMBL" id="RBNJ01003565">
    <property type="protein sequence ID" value="RUS30791.1"/>
    <property type="molecule type" value="Genomic_DNA"/>
</dbReference>
<dbReference type="Proteomes" id="UP000274822">
    <property type="component" value="Unassembled WGS sequence"/>
</dbReference>
<accession>A0A433QLY9</accession>
<organism evidence="1 2">
    <name type="scientific">Jimgerdemannia flammicorona</name>
    <dbReference type="NCBI Taxonomy" id="994334"/>
    <lineage>
        <taxon>Eukaryota</taxon>
        <taxon>Fungi</taxon>
        <taxon>Fungi incertae sedis</taxon>
        <taxon>Mucoromycota</taxon>
        <taxon>Mucoromycotina</taxon>
        <taxon>Endogonomycetes</taxon>
        <taxon>Endogonales</taxon>
        <taxon>Endogonaceae</taxon>
        <taxon>Jimgerdemannia</taxon>
    </lineage>
</organism>
<gene>
    <name evidence="1" type="ORF">BC938DRAFT_478951</name>
</gene>
<comment type="caution">
    <text evidence="1">The sequence shown here is derived from an EMBL/GenBank/DDBJ whole genome shotgun (WGS) entry which is preliminary data.</text>
</comment>